<evidence type="ECO:0000256" key="9">
    <source>
        <dbReference type="ARBA" id="ARBA00023146"/>
    </source>
</evidence>
<evidence type="ECO:0000313" key="12">
    <source>
        <dbReference type="EMBL" id="SVB15929.1"/>
    </source>
</evidence>
<evidence type="ECO:0000256" key="3">
    <source>
        <dbReference type="ARBA" id="ARBA00012829"/>
    </source>
</evidence>
<evidence type="ECO:0000259" key="11">
    <source>
        <dbReference type="Pfam" id="PF05746"/>
    </source>
</evidence>
<gene>
    <name evidence="12" type="ORF">METZ01_LOCUS168783</name>
</gene>
<comment type="similarity">
    <text evidence="2">Belongs to the class-II aminoacyl-tRNA synthetase family.</text>
</comment>
<evidence type="ECO:0000256" key="7">
    <source>
        <dbReference type="ARBA" id="ARBA00022840"/>
    </source>
</evidence>
<evidence type="ECO:0000256" key="8">
    <source>
        <dbReference type="ARBA" id="ARBA00022917"/>
    </source>
</evidence>
<evidence type="ECO:0000256" key="6">
    <source>
        <dbReference type="ARBA" id="ARBA00022741"/>
    </source>
</evidence>
<evidence type="ECO:0000256" key="4">
    <source>
        <dbReference type="ARBA" id="ARBA00022490"/>
    </source>
</evidence>
<evidence type="ECO:0000256" key="10">
    <source>
        <dbReference type="ARBA" id="ARBA00047937"/>
    </source>
</evidence>
<keyword evidence="8" id="KW-0648">Protein biosynthesis</keyword>
<comment type="catalytic activity">
    <reaction evidence="10">
        <text>tRNA(Gly) + glycine + ATP = glycyl-tRNA(Gly) + AMP + diphosphate</text>
        <dbReference type="Rhea" id="RHEA:16013"/>
        <dbReference type="Rhea" id="RHEA-COMP:9664"/>
        <dbReference type="Rhea" id="RHEA-COMP:9683"/>
        <dbReference type="ChEBI" id="CHEBI:30616"/>
        <dbReference type="ChEBI" id="CHEBI:33019"/>
        <dbReference type="ChEBI" id="CHEBI:57305"/>
        <dbReference type="ChEBI" id="CHEBI:78442"/>
        <dbReference type="ChEBI" id="CHEBI:78522"/>
        <dbReference type="ChEBI" id="CHEBI:456215"/>
        <dbReference type="EC" id="6.1.1.14"/>
    </reaction>
</comment>
<sequence length="153" mass="17370">AEGFPYDAIDCVLSTGLDSIVDIRAKVSAFSELKKQPYFEPLAIAFRRVVSILNDEAEGDVDTGLLNEPAEKKLFEEYLKVRDPVFRHIQNKEFSQALEKIVEIKPAVDNFFEEVMVMVEDVSLRKNRLHLLHQISGLFSGLADFSRIILKKG</sequence>
<dbReference type="EMBL" id="UINC01030858">
    <property type="protein sequence ID" value="SVB15929.1"/>
    <property type="molecule type" value="Genomic_DNA"/>
</dbReference>
<dbReference type="PROSITE" id="PS50861">
    <property type="entry name" value="AA_TRNA_LIGASE_II_GLYAB"/>
    <property type="match status" value="1"/>
</dbReference>
<evidence type="ECO:0000256" key="5">
    <source>
        <dbReference type="ARBA" id="ARBA00022598"/>
    </source>
</evidence>
<keyword evidence="4" id="KW-0963">Cytoplasm</keyword>
<reference evidence="12" key="1">
    <citation type="submission" date="2018-05" db="EMBL/GenBank/DDBJ databases">
        <authorList>
            <person name="Lanie J.A."/>
            <person name="Ng W.-L."/>
            <person name="Kazmierczak K.M."/>
            <person name="Andrzejewski T.M."/>
            <person name="Davidsen T.M."/>
            <person name="Wayne K.J."/>
            <person name="Tettelin H."/>
            <person name="Glass J.I."/>
            <person name="Rusch D."/>
            <person name="Podicherti R."/>
            <person name="Tsui H.-C.T."/>
            <person name="Winkler M.E."/>
        </authorList>
    </citation>
    <scope>NUCLEOTIDE SEQUENCE</scope>
</reference>
<keyword evidence="5" id="KW-0436">Ligase</keyword>
<dbReference type="GO" id="GO:0006426">
    <property type="term" value="P:glycyl-tRNA aminoacylation"/>
    <property type="evidence" value="ECO:0007669"/>
    <property type="project" value="InterPro"/>
</dbReference>
<proteinExistence type="inferred from homology"/>
<dbReference type="GO" id="GO:0005524">
    <property type="term" value="F:ATP binding"/>
    <property type="evidence" value="ECO:0007669"/>
    <property type="project" value="UniProtKB-KW"/>
</dbReference>
<dbReference type="GO" id="GO:0004820">
    <property type="term" value="F:glycine-tRNA ligase activity"/>
    <property type="evidence" value="ECO:0007669"/>
    <property type="project" value="UniProtKB-EC"/>
</dbReference>
<dbReference type="GO" id="GO:0004814">
    <property type="term" value="F:arginine-tRNA ligase activity"/>
    <property type="evidence" value="ECO:0007669"/>
    <property type="project" value="InterPro"/>
</dbReference>
<keyword evidence="9" id="KW-0030">Aminoacyl-tRNA synthetase</keyword>
<dbReference type="GO" id="GO:0005829">
    <property type="term" value="C:cytosol"/>
    <property type="evidence" value="ECO:0007669"/>
    <property type="project" value="TreeGrafter"/>
</dbReference>
<keyword evidence="7" id="KW-0067">ATP-binding</keyword>
<dbReference type="Pfam" id="PF05746">
    <property type="entry name" value="DALR_1"/>
    <property type="match status" value="1"/>
</dbReference>
<dbReference type="PANTHER" id="PTHR30075:SF2">
    <property type="entry name" value="GLYCINE--TRNA LIGASE, CHLOROPLASTIC_MITOCHONDRIAL 2"/>
    <property type="match status" value="1"/>
</dbReference>
<dbReference type="InterPro" id="IPR008909">
    <property type="entry name" value="DALR_anticod-bd"/>
</dbReference>
<dbReference type="GO" id="GO:0006420">
    <property type="term" value="P:arginyl-tRNA aminoacylation"/>
    <property type="evidence" value="ECO:0007669"/>
    <property type="project" value="InterPro"/>
</dbReference>
<organism evidence="12">
    <name type="scientific">marine metagenome</name>
    <dbReference type="NCBI Taxonomy" id="408172"/>
    <lineage>
        <taxon>unclassified sequences</taxon>
        <taxon>metagenomes</taxon>
        <taxon>ecological metagenomes</taxon>
    </lineage>
</organism>
<keyword evidence="6" id="KW-0547">Nucleotide-binding</keyword>
<accession>A0A382BQN3</accession>
<name>A0A382BQN3_9ZZZZ</name>
<comment type="subcellular location">
    <subcellularLocation>
        <location evidence="1">Cytoplasm</location>
    </subcellularLocation>
</comment>
<feature type="domain" description="DALR anticodon binding" evidence="11">
    <location>
        <begin position="45"/>
        <end position="136"/>
    </location>
</feature>
<protein>
    <recommendedName>
        <fullName evidence="3">glycine--tRNA ligase</fullName>
        <ecNumber evidence="3">6.1.1.14</ecNumber>
    </recommendedName>
</protein>
<dbReference type="InterPro" id="IPR006194">
    <property type="entry name" value="Gly-tRNA-synth_heterodimer"/>
</dbReference>
<feature type="non-terminal residue" evidence="12">
    <location>
        <position position="1"/>
    </location>
</feature>
<dbReference type="AlphaFoldDB" id="A0A382BQN3"/>
<dbReference type="PANTHER" id="PTHR30075">
    <property type="entry name" value="GLYCYL-TRNA SYNTHETASE"/>
    <property type="match status" value="1"/>
</dbReference>
<evidence type="ECO:0000256" key="1">
    <source>
        <dbReference type="ARBA" id="ARBA00004496"/>
    </source>
</evidence>
<dbReference type="EC" id="6.1.1.14" evidence="3"/>
<evidence type="ECO:0000256" key="2">
    <source>
        <dbReference type="ARBA" id="ARBA00008226"/>
    </source>
</evidence>